<dbReference type="Proteomes" id="UP001529272">
    <property type="component" value="Unassembled WGS sequence"/>
</dbReference>
<evidence type="ECO:0000256" key="4">
    <source>
        <dbReference type="ARBA" id="ARBA00022827"/>
    </source>
</evidence>
<dbReference type="InterPro" id="IPR037069">
    <property type="entry name" value="AcylCoA_DH/ox_N_sf"/>
</dbReference>
<dbReference type="RefSeq" id="WP_089152234.1">
    <property type="nucleotide sequence ID" value="NZ_CP015267.1"/>
</dbReference>
<comment type="similarity">
    <text evidence="2">Belongs to the acyl-CoA dehydrogenase family.</text>
</comment>
<evidence type="ECO:0000256" key="5">
    <source>
        <dbReference type="ARBA" id="ARBA00023002"/>
    </source>
</evidence>
<proteinExistence type="inferred from homology"/>
<dbReference type="Pfam" id="PF02771">
    <property type="entry name" value="Acyl-CoA_dh_N"/>
    <property type="match status" value="1"/>
</dbReference>
<dbReference type="SUPFAM" id="SSF56645">
    <property type="entry name" value="Acyl-CoA dehydrogenase NM domain-like"/>
    <property type="match status" value="1"/>
</dbReference>
<feature type="domain" description="Acyl-CoA dehydrogenase/oxidase C-terminal" evidence="6">
    <location>
        <begin position="219"/>
        <end position="356"/>
    </location>
</feature>
<comment type="caution">
    <text evidence="8">The sequence shown here is derived from an EMBL/GenBank/DDBJ whole genome shotgun (WGS) entry which is preliminary data.</text>
</comment>
<keyword evidence="5 8" id="KW-0560">Oxidoreductase</keyword>
<dbReference type="GO" id="GO:0016491">
    <property type="term" value="F:oxidoreductase activity"/>
    <property type="evidence" value="ECO:0007669"/>
    <property type="project" value="UniProtKB-KW"/>
</dbReference>
<keyword evidence="4" id="KW-0274">FAD</keyword>
<dbReference type="EMBL" id="JASZZX010000088">
    <property type="protein sequence ID" value="MDM3930463.1"/>
    <property type="molecule type" value="Genomic_DNA"/>
</dbReference>
<dbReference type="InterPro" id="IPR036250">
    <property type="entry name" value="AcylCo_DH-like_C"/>
</dbReference>
<gene>
    <name evidence="8" type="ORF">QRB35_31610</name>
</gene>
<organism evidence="8 9">
    <name type="scientific">Mycobacterium intracellulare subsp. chimaera</name>
    <dbReference type="NCBI Taxonomy" id="222805"/>
    <lineage>
        <taxon>Bacteria</taxon>
        <taxon>Bacillati</taxon>
        <taxon>Actinomycetota</taxon>
        <taxon>Actinomycetes</taxon>
        <taxon>Mycobacteriales</taxon>
        <taxon>Mycobacteriaceae</taxon>
        <taxon>Mycobacterium</taxon>
        <taxon>Mycobacterium avium complex (MAC)</taxon>
    </lineage>
</organism>
<evidence type="ECO:0000313" key="8">
    <source>
        <dbReference type="EMBL" id="MDM3930463.1"/>
    </source>
</evidence>
<reference evidence="9" key="1">
    <citation type="submission" date="2023-06" db="EMBL/GenBank/DDBJ databases">
        <title>Itaconate inhibition of nontuberculous mycobacteria.</title>
        <authorList>
            <person name="Spilker T."/>
        </authorList>
    </citation>
    <scope>NUCLEOTIDE SEQUENCE [LARGE SCALE GENOMIC DNA]</scope>
    <source>
        <strain evidence="9">FLAC1071</strain>
    </source>
</reference>
<feature type="domain" description="Acyl-CoA dehydrogenase/oxidase N-terminal" evidence="7">
    <location>
        <begin position="7"/>
        <end position="120"/>
    </location>
</feature>
<dbReference type="PANTHER" id="PTHR43884">
    <property type="entry name" value="ACYL-COA DEHYDROGENASE"/>
    <property type="match status" value="1"/>
</dbReference>
<keyword evidence="9" id="KW-1185">Reference proteome</keyword>
<dbReference type="InterPro" id="IPR009075">
    <property type="entry name" value="AcylCo_DH/oxidase_C"/>
</dbReference>
<accession>A0ABT7PB53</accession>
<evidence type="ECO:0000256" key="1">
    <source>
        <dbReference type="ARBA" id="ARBA00001974"/>
    </source>
</evidence>
<sequence>MKFDLDEDQRTIAETVDDLMLRKFPLTQVRHVVNADAERDRVLEELHTALSDLGVFGMVVPEEFGGAGLELLDVAVVVERLGYAAAPGPLLGPVVGALALQRCDASALRDKWLTAIADGDTRVAVAYAPRIRWDGHAFAFKSNAAGDSTVSILGGEDCVELLLVATPDGIVAVEDITDTGPAQPLDGLDPTRMVSSINLAGRHGQLLSGDPGLTTDVPNAARVLLAADAYGGSSRCVDLAVEYVQTREQFGVPIGAFQAVKHQLADMDMATEPAQGLYWYAAHVFDRQPAEAVKYAALAKAHITERYVEVARQLIEVYGGIGFTWECDAHLFLKRAVLDRLHFGLPRTLRGIIAQESGWR</sequence>
<evidence type="ECO:0000259" key="6">
    <source>
        <dbReference type="Pfam" id="PF00441"/>
    </source>
</evidence>
<keyword evidence="3" id="KW-0285">Flavoprotein</keyword>
<name>A0ABT7PB53_MYCIT</name>
<evidence type="ECO:0000259" key="7">
    <source>
        <dbReference type="Pfam" id="PF02771"/>
    </source>
</evidence>
<dbReference type="PANTHER" id="PTHR43884:SF20">
    <property type="entry name" value="ACYL-COA DEHYDROGENASE FADE28"/>
    <property type="match status" value="1"/>
</dbReference>
<evidence type="ECO:0000256" key="2">
    <source>
        <dbReference type="ARBA" id="ARBA00009347"/>
    </source>
</evidence>
<protein>
    <submittedName>
        <fullName evidence="8">Acyl-CoA dehydrogenase family protein</fullName>
        <ecNumber evidence="8">1.-.-.-</ecNumber>
    </submittedName>
</protein>
<dbReference type="Gene3D" id="1.20.140.10">
    <property type="entry name" value="Butyryl-CoA Dehydrogenase, subunit A, domain 3"/>
    <property type="match status" value="1"/>
</dbReference>
<dbReference type="EC" id="1.-.-.-" evidence="8"/>
<dbReference type="InterPro" id="IPR009100">
    <property type="entry name" value="AcylCoA_DH/oxidase_NM_dom_sf"/>
</dbReference>
<reference evidence="8 9" key="2">
    <citation type="submission" date="2023-06" db="EMBL/GenBank/DDBJ databases">
        <title>Itaconate inhibition of nontuberculous mycobacteria.</title>
        <authorList>
            <person name="Breen P."/>
            <person name="Zimbric M."/>
            <person name="Caverly L."/>
        </authorList>
    </citation>
    <scope>NUCLEOTIDE SEQUENCE [LARGE SCALE GENOMIC DNA]</scope>
    <source>
        <strain evidence="8 9">FLAC1071</strain>
    </source>
</reference>
<dbReference type="SUPFAM" id="SSF47203">
    <property type="entry name" value="Acyl-CoA dehydrogenase C-terminal domain-like"/>
    <property type="match status" value="1"/>
</dbReference>
<evidence type="ECO:0000256" key="3">
    <source>
        <dbReference type="ARBA" id="ARBA00022630"/>
    </source>
</evidence>
<comment type="cofactor">
    <cofactor evidence="1">
        <name>FAD</name>
        <dbReference type="ChEBI" id="CHEBI:57692"/>
    </cofactor>
</comment>
<dbReference type="InterPro" id="IPR013786">
    <property type="entry name" value="AcylCoA_DH/ox_N"/>
</dbReference>
<dbReference type="Gene3D" id="1.10.540.10">
    <property type="entry name" value="Acyl-CoA dehydrogenase/oxidase, N-terminal domain"/>
    <property type="match status" value="1"/>
</dbReference>
<dbReference type="Pfam" id="PF00441">
    <property type="entry name" value="Acyl-CoA_dh_1"/>
    <property type="match status" value="1"/>
</dbReference>
<evidence type="ECO:0000313" key="9">
    <source>
        <dbReference type="Proteomes" id="UP001529272"/>
    </source>
</evidence>